<dbReference type="Pfam" id="PF00270">
    <property type="entry name" value="DEAD"/>
    <property type="match status" value="1"/>
</dbReference>
<dbReference type="InterPro" id="IPR011709">
    <property type="entry name" value="DEAD-box_helicase_OB_fold"/>
</dbReference>
<feature type="region of interest" description="Disordered" evidence="7">
    <location>
        <begin position="1"/>
        <end position="63"/>
    </location>
</feature>
<dbReference type="Pfam" id="PF04408">
    <property type="entry name" value="WHD_HA2"/>
    <property type="match status" value="1"/>
</dbReference>
<keyword evidence="2" id="KW-0547">Nucleotide-binding</keyword>
<dbReference type="PANTHER" id="PTHR18934">
    <property type="entry name" value="ATP-DEPENDENT RNA HELICASE"/>
    <property type="match status" value="1"/>
</dbReference>
<evidence type="ECO:0000256" key="1">
    <source>
        <dbReference type="ARBA" id="ARBA00012552"/>
    </source>
</evidence>
<dbReference type="SMART" id="SM00847">
    <property type="entry name" value="HA2"/>
    <property type="match status" value="1"/>
</dbReference>
<evidence type="ECO:0000259" key="8">
    <source>
        <dbReference type="PROSITE" id="PS51192"/>
    </source>
</evidence>
<proteinExistence type="predicted"/>
<dbReference type="PANTHER" id="PTHR18934:SF118">
    <property type="entry name" value="ATP-DEPENDENT RNA HELICASE DHX33"/>
    <property type="match status" value="1"/>
</dbReference>
<dbReference type="SUPFAM" id="SSF52540">
    <property type="entry name" value="P-loop containing nucleoside triphosphate hydrolases"/>
    <property type="match status" value="1"/>
</dbReference>
<feature type="domain" description="Helicase C-terminal" evidence="9">
    <location>
        <begin position="284"/>
        <end position="469"/>
    </location>
</feature>
<protein>
    <recommendedName>
        <fullName evidence="1">RNA helicase</fullName>
        <ecNumber evidence="1">3.6.4.13</ecNumber>
    </recommendedName>
</protein>
<dbReference type="Pfam" id="PF00271">
    <property type="entry name" value="Helicase_C"/>
    <property type="match status" value="1"/>
</dbReference>
<dbReference type="Gene3D" id="3.40.50.300">
    <property type="entry name" value="P-loop containing nucleotide triphosphate hydrolases"/>
    <property type="match status" value="2"/>
</dbReference>
<keyword evidence="4 10" id="KW-0347">Helicase</keyword>
<dbReference type="Proteomes" id="UP000422736">
    <property type="component" value="Chromosome 6"/>
</dbReference>
<evidence type="ECO:0000259" key="9">
    <source>
        <dbReference type="PROSITE" id="PS51194"/>
    </source>
</evidence>
<evidence type="ECO:0000256" key="4">
    <source>
        <dbReference type="ARBA" id="ARBA00022806"/>
    </source>
</evidence>
<dbReference type="Gene3D" id="1.20.120.1080">
    <property type="match status" value="1"/>
</dbReference>
<dbReference type="Pfam" id="PF21010">
    <property type="entry name" value="HA2_C"/>
    <property type="match status" value="1"/>
</dbReference>
<accession>A0ABX6F061</accession>
<dbReference type="SMART" id="SM00490">
    <property type="entry name" value="HELICc"/>
    <property type="match status" value="1"/>
</dbReference>
<reference evidence="10 11" key="1">
    <citation type="submission" date="2016-03" db="EMBL/GenBank/DDBJ databases">
        <title>How can Kluyveromyces marxianus grow so fast - potential evolutionary course in Saccharomyces Complex revealed by comparative genomics.</title>
        <authorList>
            <person name="Mo W."/>
            <person name="Lu W."/>
            <person name="Yang X."/>
            <person name="Qi J."/>
            <person name="Lv H."/>
        </authorList>
    </citation>
    <scope>NUCLEOTIDE SEQUENCE [LARGE SCALE GENOMIC DNA]</scope>
    <source>
        <strain evidence="10 11">FIM1</strain>
    </source>
</reference>
<dbReference type="InterPro" id="IPR027417">
    <property type="entry name" value="P-loop_NTPase"/>
</dbReference>
<dbReference type="InterPro" id="IPR007502">
    <property type="entry name" value="Helicase-assoc_dom"/>
</dbReference>
<feature type="domain" description="Helicase ATP-binding" evidence="8">
    <location>
        <begin position="90"/>
        <end position="263"/>
    </location>
</feature>
<dbReference type="EMBL" id="CP015059">
    <property type="protein sequence ID" value="QGN17382.1"/>
    <property type="molecule type" value="Genomic_DNA"/>
</dbReference>
<dbReference type="InterPro" id="IPR014001">
    <property type="entry name" value="Helicase_ATP-bd"/>
</dbReference>
<dbReference type="PROSITE" id="PS51192">
    <property type="entry name" value="HELICASE_ATP_BIND_1"/>
    <property type="match status" value="1"/>
</dbReference>
<evidence type="ECO:0000256" key="5">
    <source>
        <dbReference type="ARBA" id="ARBA00022840"/>
    </source>
</evidence>
<evidence type="ECO:0000256" key="3">
    <source>
        <dbReference type="ARBA" id="ARBA00022801"/>
    </source>
</evidence>
<dbReference type="CDD" id="cd18791">
    <property type="entry name" value="SF2_C_RHA"/>
    <property type="match status" value="1"/>
</dbReference>
<keyword evidence="5" id="KW-0067">ATP-binding</keyword>
<dbReference type="SMART" id="SM00487">
    <property type="entry name" value="DEXDc"/>
    <property type="match status" value="1"/>
</dbReference>
<dbReference type="InterPro" id="IPR001650">
    <property type="entry name" value="Helicase_C-like"/>
</dbReference>
<dbReference type="CDD" id="cd17917">
    <property type="entry name" value="DEXHc_RHA-like"/>
    <property type="match status" value="1"/>
</dbReference>
<dbReference type="GO" id="GO:0004386">
    <property type="term" value="F:helicase activity"/>
    <property type="evidence" value="ECO:0007669"/>
    <property type="project" value="UniProtKB-KW"/>
</dbReference>
<keyword evidence="11" id="KW-1185">Reference proteome</keyword>
<dbReference type="Pfam" id="PF07717">
    <property type="entry name" value="OB_NTP_bind"/>
    <property type="match status" value="1"/>
</dbReference>
<comment type="catalytic activity">
    <reaction evidence="6">
        <text>ATP + H2O = ADP + phosphate + H(+)</text>
        <dbReference type="Rhea" id="RHEA:13065"/>
        <dbReference type="ChEBI" id="CHEBI:15377"/>
        <dbReference type="ChEBI" id="CHEBI:15378"/>
        <dbReference type="ChEBI" id="CHEBI:30616"/>
        <dbReference type="ChEBI" id="CHEBI:43474"/>
        <dbReference type="ChEBI" id="CHEBI:456216"/>
        <dbReference type="EC" id="3.6.4.13"/>
    </reaction>
</comment>
<sequence length="736" mass="81739">MAKAKTTARTQGKEVKKRGFRAVDKTARQPAVVYFEEKGAKSGASDAADDDDDDDEVNQHVSRQELKTRAARLLKVRESLPVFQNRERIMSHIRSNPVTVLIGETGSGKSTQIPQFLMDEVLGNGSGSGGKAGGAIAVTQPRRVAAINLATRVAQEHGVQLGQEVGYSVRFDNKSHKGRTRLKYLTDGMLIRELMLDKNLSGYKCVVIDEAHERTVLTDLILGFLRELQRGKRPDLKVVVMSATLQADLFSRFFDEAPVLFVEGRKFPVERFYLPRACDDIVDAVVRAAVQLNSSEGIISGGSGSSGGDILCFLPGQEEIDKAVSILNKISPVLDRTVPRIQAFPLYAALAPREQARVFEPLKGFRRKVVLATNIAETSVTIPGVKYVVDCGLRKVKVWRHQLGLATLLTVPVSKASVAQRAGRAGRESAGKCFRLFTEKDYERLPAQSESEITRSEITSPILMLKQYGVQDVVNWSWLEHPGREAIVSALKELYELQALDDAGKITELGRKMALLPLAPHLSAVLLEAQERDVLDAVVDIVACLSVENLVLNPMPEERDEVNERRRAVCPLGTRYGDLLMLKELYEAYESLASAGERQEWCKRLCLSQRGFKNVIKVRQQLLSYVERLYKVKGNVSKEYDEDRTLDVAQVLKCFLRGFVKNTAIGMPDKSFRTTPTGETIAIHPSSMLFMSDVTCSAILYIEHVFTTKGYARSVSRIELAWLQEVASGVLKQGTR</sequence>
<evidence type="ECO:0000256" key="2">
    <source>
        <dbReference type="ARBA" id="ARBA00022741"/>
    </source>
</evidence>
<evidence type="ECO:0000313" key="11">
    <source>
        <dbReference type="Proteomes" id="UP000422736"/>
    </source>
</evidence>
<evidence type="ECO:0000256" key="7">
    <source>
        <dbReference type="SAM" id="MobiDB-lite"/>
    </source>
</evidence>
<gene>
    <name evidence="10" type="primary">DHR2</name>
    <name evidence="10" type="ORF">FIM1_4114</name>
</gene>
<keyword evidence="3" id="KW-0378">Hydrolase</keyword>
<evidence type="ECO:0000313" key="10">
    <source>
        <dbReference type="EMBL" id="QGN17382.1"/>
    </source>
</evidence>
<dbReference type="EC" id="3.6.4.13" evidence="1"/>
<dbReference type="InterPro" id="IPR011545">
    <property type="entry name" value="DEAD/DEAH_box_helicase_dom"/>
</dbReference>
<name>A0ABX6F061_KLUMA</name>
<evidence type="ECO:0000256" key="6">
    <source>
        <dbReference type="ARBA" id="ARBA00047984"/>
    </source>
</evidence>
<dbReference type="PROSITE" id="PS51194">
    <property type="entry name" value="HELICASE_CTER"/>
    <property type="match status" value="1"/>
</dbReference>
<feature type="compositionally biased region" description="Acidic residues" evidence="7">
    <location>
        <begin position="47"/>
        <end position="56"/>
    </location>
</feature>
<organism evidence="10 11">
    <name type="scientific">Kluyveromyces marxianus</name>
    <name type="common">Yeast</name>
    <name type="synonym">Candida kefyr</name>
    <dbReference type="NCBI Taxonomy" id="4911"/>
    <lineage>
        <taxon>Eukaryota</taxon>
        <taxon>Fungi</taxon>
        <taxon>Dikarya</taxon>
        <taxon>Ascomycota</taxon>
        <taxon>Saccharomycotina</taxon>
        <taxon>Saccharomycetes</taxon>
        <taxon>Saccharomycetales</taxon>
        <taxon>Saccharomycetaceae</taxon>
        <taxon>Kluyveromyces</taxon>
    </lineage>
</organism>
<dbReference type="InterPro" id="IPR048333">
    <property type="entry name" value="HA2_WH"/>
</dbReference>